<proteinExistence type="predicted"/>
<evidence type="ECO:0000256" key="1">
    <source>
        <dbReference type="ARBA" id="ARBA00001941"/>
    </source>
</evidence>
<protein>
    <submittedName>
        <fullName evidence="10">Carbohydrate-binding module family 18 protein</fullName>
    </submittedName>
</protein>
<dbReference type="Gene3D" id="3.30.60.10">
    <property type="entry name" value="Endochitinase-like"/>
    <property type="match status" value="2"/>
</dbReference>
<dbReference type="InterPro" id="IPR001002">
    <property type="entry name" value="Chitin-bd_1"/>
</dbReference>
<dbReference type="OMA" id="NECCSKW"/>
<dbReference type="GO" id="GO:0008061">
    <property type="term" value="F:chitin binding"/>
    <property type="evidence" value="ECO:0007669"/>
    <property type="project" value="UniProtKB-UniRule"/>
</dbReference>
<organism evidence="10 11">
    <name type="scientific">Gonapodya prolifera (strain JEL478)</name>
    <name type="common">Monoblepharis prolifera</name>
    <dbReference type="NCBI Taxonomy" id="1344416"/>
    <lineage>
        <taxon>Eukaryota</taxon>
        <taxon>Fungi</taxon>
        <taxon>Fungi incertae sedis</taxon>
        <taxon>Chytridiomycota</taxon>
        <taxon>Chytridiomycota incertae sedis</taxon>
        <taxon>Monoblepharidomycetes</taxon>
        <taxon>Monoblepharidales</taxon>
        <taxon>Gonapodyaceae</taxon>
        <taxon>Gonapodya</taxon>
    </lineage>
</organism>
<feature type="signal peptide" evidence="8">
    <location>
        <begin position="1"/>
        <end position="24"/>
    </location>
</feature>
<dbReference type="PROSITE" id="PS50941">
    <property type="entry name" value="CHIT_BIND_I_2"/>
    <property type="match status" value="2"/>
</dbReference>
<evidence type="ECO:0000313" key="11">
    <source>
        <dbReference type="Proteomes" id="UP000070544"/>
    </source>
</evidence>
<dbReference type="SMART" id="SM00270">
    <property type="entry name" value="ChtBD1"/>
    <property type="match status" value="2"/>
</dbReference>
<dbReference type="PANTHER" id="PTHR46471:SF2">
    <property type="entry name" value="CHITIN DEACETYLASE-RELATED"/>
    <property type="match status" value="1"/>
</dbReference>
<keyword evidence="5" id="KW-0378">Hydrolase</keyword>
<evidence type="ECO:0000259" key="9">
    <source>
        <dbReference type="PROSITE" id="PS50941"/>
    </source>
</evidence>
<sequence length="251" mass="25781">MKFIQSLLPLAAVALSALAGAANAATATRVTLKWDPASLLQQCQNATVTANVDFKGKVDILYSFGNSGALQGTAQSAVSIKSGSKSFIFQFPDGYNEVLFSACCISPSFNGGPKFRCLGSSQALDIEPSVWEVNATSVTSKKASQRALPISKPQGACGFPWGGCDQVQFPGYCCSQHGFCGPTADYCGAGCQAGYGTCGVSTTPVKPDGACGSQWGACPSGTGQCCSQYGYCGTSEAHCGAGCQPQYGLCQ</sequence>
<evidence type="ECO:0000256" key="4">
    <source>
        <dbReference type="ARBA" id="ARBA00022729"/>
    </source>
</evidence>
<evidence type="ECO:0000256" key="5">
    <source>
        <dbReference type="ARBA" id="ARBA00022801"/>
    </source>
</evidence>
<feature type="domain" description="Chitin-binding type-1" evidence="9">
    <location>
        <begin position="208"/>
        <end position="251"/>
    </location>
</feature>
<dbReference type="Proteomes" id="UP000070544">
    <property type="component" value="Unassembled WGS sequence"/>
</dbReference>
<dbReference type="SUPFAM" id="SSF57016">
    <property type="entry name" value="Plant lectins/antimicrobial peptides"/>
    <property type="match status" value="2"/>
</dbReference>
<reference evidence="10 11" key="1">
    <citation type="journal article" date="2015" name="Genome Biol. Evol.">
        <title>Phylogenomic analyses indicate that early fungi evolved digesting cell walls of algal ancestors of land plants.</title>
        <authorList>
            <person name="Chang Y."/>
            <person name="Wang S."/>
            <person name="Sekimoto S."/>
            <person name="Aerts A.L."/>
            <person name="Choi C."/>
            <person name="Clum A."/>
            <person name="LaButti K.M."/>
            <person name="Lindquist E.A."/>
            <person name="Yee Ngan C."/>
            <person name="Ohm R.A."/>
            <person name="Salamov A.A."/>
            <person name="Grigoriev I.V."/>
            <person name="Spatafora J.W."/>
            <person name="Berbee M.L."/>
        </authorList>
    </citation>
    <scope>NUCLEOTIDE SEQUENCE [LARGE SCALE GENOMIC DNA]</scope>
    <source>
        <strain evidence="10 11">JEL478</strain>
    </source>
</reference>
<evidence type="ECO:0000313" key="10">
    <source>
        <dbReference type="EMBL" id="KXS20221.1"/>
    </source>
</evidence>
<keyword evidence="6" id="KW-0119">Carbohydrate metabolism</keyword>
<gene>
    <name evidence="10" type="ORF">M427DRAFT_131598</name>
</gene>
<dbReference type="OrthoDB" id="2159356at2759"/>
<name>A0A139AU19_GONPJ</name>
<feature type="disulfide bond" evidence="7">
    <location>
        <begin position="225"/>
        <end position="239"/>
    </location>
</feature>
<feature type="domain" description="Chitin-binding type-1" evidence="9">
    <location>
        <begin position="154"/>
        <end position="200"/>
    </location>
</feature>
<dbReference type="CDD" id="cd00035">
    <property type="entry name" value="ChtBD1"/>
    <property type="match status" value="1"/>
</dbReference>
<dbReference type="PANTHER" id="PTHR46471">
    <property type="entry name" value="CHITIN DEACETYLASE"/>
    <property type="match status" value="1"/>
</dbReference>
<keyword evidence="4 8" id="KW-0732">Signal</keyword>
<feature type="disulfide bond" evidence="7">
    <location>
        <begin position="173"/>
        <end position="187"/>
    </location>
</feature>
<dbReference type="EMBL" id="KQ965736">
    <property type="protein sequence ID" value="KXS20221.1"/>
    <property type="molecule type" value="Genomic_DNA"/>
</dbReference>
<keyword evidence="11" id="KW-1185">Reference proteome</keyword>
<evidence type="ECO:0000256" key="2">
    <source>
        <dbReference type="ARBA" id="ARBA00022669"/>
    </source>
</evidence>
<keyword evidence="7" id="KW-1015">Disulfide bond</keyword>
<evidence type="ECO:0000256" key="7">
    <source>
        <dbReference type="PROSITE-ProRule" id="PRU00261"/>
    </source>
</evidence>
<comment type="caution">
    <text evidence="7">Lacks conserved residue(s) required for the propagation of feature annotation.</text>
</comment>
<comment type="cofactor">
    <cofactor evidence="1">
        <name>Co(2+)</name>
        <dbReference type="ChEBI" id="CHEBI:48828"/>
    </cofactor>
</comment>
<accession>A0A139AU19</accession>
<keyword evidence="2 7" id="KW-0147">Chitin-binding</keyword>
<evidence type="ECO:0000256" key="3">
    <source>
        <dbReference type="ARBA" id="ARBA00022723"/>
    </source>
</evidence>
<dbReference type="AlphaFoldDB" id="A0A139AU19"/>
<evidence type="ECO:0000256" key="6">
    <source>
        <dbReference type="ARBA" id="ARBA00023277"/>
    </source>
</evidence>
<evidence type="ECO:0000256" key="8">
    <source>
        <dbReference type="SAM" id="SignalP"/>
    </source>
</evidence>
<dbReference type="GO" id="GO:0016787">
    <property type="term" value="F:hydrolase activity"/>
    <property type="evidence" value="ECO:0007669"/>
    <property type="project" value="UniProtKB-KW"/>
</dbReference>
<dbReference type="GO" id="GO:0046872">
    <property type="term" value="F:metal ion binding"/>
    <property type="evidence" value="ECO:0007669"/>
    <property type="project" value="UniProtKB-KW"/>
</dbReference>
<feature type="disulfide bond" evidence="7">
    <location>
        <begin position="211"/>
        <end position="226"/>
    </location>
</feature>
<feature type="chain" id="PRO_5007296428" evidence="8">
    <location>
        <begin position="25"/>
        <end position="251"/>
    </location>
</feature>
<dbReference type="InterPro" id="IPR036861">
    <property type="entry name" value="Endochitinase-like_sf"/>
</dbReference>
<keyword evidence="3" id="KW-0479">Metal-binding</keyword>